<keyword evidence="3" id="KW-1185">Reference proteome</keyword>
<feature type="region of interest" description="Disordered" evidence="1">
    <location>
        <begin position="40"/>
        <end position="72"/>
    </location>
</feature>
<organism evidence="3">
    <name type="scientific">Drosophila sechellia</name>
    <name type="common">Fruit fly</name>
    <dbReference type="NCBI Taxonomy" id="7238"/>
    <lineage>
        <taxon>Eukaryota</taxon>
        <taxon>Metazoa</taxon>
        <taxon>Ecdysozoa</taxon>
        <taxon>Arthropoda</taxon>
        <taxon>Hexapoda</taxon>
        <taxon>Insecta</taxon>
        <taxon>Pterygota</taxon>
        <taxon>Neoptera</taxon>
        <taxon>Endopterygota</taxon>
        <taxon>Diptera</taxon>
        <taxon>Brachycera</taxon>
        <taxon>Muscomorpha</taxon>
        <taxon>Ephydroidea</taxon>
        <taxon>Drosophilidae</taxon>
        <taxon>Drosophila</taxon>
        <taxon>Sophophora</taxon>
    </lineage>
</organism>
<name>B4I9I2_DROSE</name>
<sequence>MLYFYFGLPPPIVSCLIFVPHGKWQVPCGMWQAGCAAVRQEEQQEAEGGTNAPRDDGIIQHRVQHPLSERQQ</sequence>
<evidence type="ECO:0000313" key="3">
    <source>
        <dbReference type="Proteomes" id="UP000001292"/>
    </source>
</evidence>
<dbReference type="AlphaFoldDB" id="B4I9I2"/>
<dbReference type="Proteomes" id="UP000001292">
    <property type="component" value="Unassembled WGS sequence"/>
</dbReference>
<dbReference type="EMBL" id="CH480825">
    <property type="protein sequence ID" value="EDW43863.1"/>
    <property type="molecule type" value="Genomic_DNA"/>
</dbReference>
<accession>B4I9I2</accession>
<reference evidence="2 3" key="1">
    <citation type="journal article" date="2007" name="Nature">
        <title>Evolution of genes and genomes on the Drosophila phylogeny.</title>
        <authorList>
            <consortium name="Drosophila 12 Genomes Consortium"/>
            <person name="Clark A.G."/>
            <person name="Eisen M.B."/>
            <person name="Smith D.R."/>
            <person name="Bergman C.M."/>
            <person name="Oliver B."/>
            <person name="Markow T.A."/>
            <person name="Kaufman T.C."/>
            <person name="Kellis M."/>
            <person name="Gelbart W."/>
            <person name="Iyer V.N."/>
            <person name="Pollard D.A."/>
            <person name="Sackton T.B."/>
            <person name="Larracuente A.M."/>
            <person name="Singh N.D."/>
            <person name="Abad J.P."/>
            <person name="Abt D.N."/>
            <person name="Adryan B."/>
            <person name="Aguade M."/>
            <person name="Akashi H."/>
            <person name="Anderson W.W."/>
            <person name="Aquadro C.F."/>
            <person name="Ardell D.H."/>
            <person name="Arguello R."/>
            <person name="Artieri C.G."/>
            <person name="Barbash D.A."/>
            <person name="Barker D."/>
            <person name="Barsanti P."/>
            <person name="Batterham P."/>
            <person name="Batzoglou S."/>
            <person name="Begun D."/>
            <person name="Bhutkar A."/>
            <person name="Blanco E."/>
            <person name="Bosak S.A."/>
            <person name="Bradley R.K."/>
            <person name="Brand A.D."/>
            <person name="Brent M.R."/>
            <person name="Brooks A.N."/>
            <person name="Brown R.H."/>
            <person name="Butlin R.K."/>
            <person name="Caggese C."/>
            <person name="Calvi B.R."/>
            <person name="Bernardo de Carvalho A."/>
            <person name="Caspi A."/>
            <person name="Castrezana S."/>
            <person name="Celniker S.E."/>
            <person name="Chang J.L."/>
            <person name="Chapple C."/>
            <person name="Chatterji S."/>
            <person name="Chinwalla A."/>
            <person name="Civetta A."/>
            <person name="Clifton S.W."/>
            <person name="Comeron J.M."/>
            <person name="Costello J.C."/>
            <person name="Coyne J.A."/>
            <person name="Daub J."/>
            <person name="David R.G."/>
            <person name="Delcher A.L."/>
            <person name="Delehaunty K."/>
            <person name="Do C.B."/>
            <person name="Ebling H."/>
            <person name="Edwards K."/>
            <person name="Eickbush T."/>
            <person name="Evans J.D."/>
            <person name="Filipski A."/>
            <person name="Findeiss S."/>
            <person name="Freyhult E."/>
            <person name="Fulton L."/>
            <person name="Fulton R."/>
            <person name="Garcia A.C."/>
            <person name="Gardiner A."/>
            <person name="Garfield D.A."/>
            <person name="Garvin B.E."/>
            <person name="Gibson G."/>
            <person name="Gilbert D."/>
            <person name="Gnerre S."/>
            <person name="Godfrey J."/>
            <person name="Good R."/>
            <person name="Gotea V."/>
            <person name="Gravely B."/>
            <person name="Greenberg A.J."/>
            <person name="Griffiths-Jones S."/>
            <person name="Gross S."/>
            <person name="Guigo R."/>
            <person name="Gustafson E.A."/>
            <person name="Haerty W."/>
            <person name="Hahn M.W."/>
            <person name="Halligan D.L."/>
            <person name="Halpern A.L."/>
            <person name="Halter G.M."/>
            <person name="Han M.V."/>
            <person name="Heger A."/>
            <person name="Hillier L."/>
            <person name="Hinrichs A.S."/>
            <person name="Holmes I."/>
            <person name="Hoskins R.A."/>
            <person name="Hubisz M.J."/>
            <person name="Hultmark D."/>
            <person name="Huntley M.A."/>
            <person name="Jaffe D.B."/>
            <person name="Jagadeeshan S."/>
            <person name="Jeck W.R."/>
            <person name="Johnson J."/>
            <person name="Jones C.D."/>
            <person name="Jordan W.C."/>
            <person name="Karpen G.H."/>
            <person name="Kataoka E."/>
            <person name="Keightley P.D."/>
            <person name="Kheradpour P."/>
            <person name="Kirkness E.F."/>
            <person name="Koerich L.B."/>
            <person name="Kristiansen K."/>
            <person name="Kudrna D."/>
            <person name="Kulathinal R.J."/>
            <person name="Kumar S."/>
            <person name="Kwok R."/>
            <person name="Lander E."/>
            <person name="Langley C.H."/>
            <person name="Lapoint R."/>
            <person name="Lazzaro B.P."/>
            <person name="Lee S.J."/>
            <person name="Levesque L."/>
            <person name="Li R."/>
            <person name="Lin C.F."/>
            <person name="Lin M.F."/>
            <person name="Lindblad-Toh K."/>
            <person name="Llopart A."/>
            <person name="Long M."/>
            <person name="Low L."/>
            <person name="Lozovsky E."/>
            <person name="Lu J."/>
            <person name="Luo M."/>
            <person name="Machado C.A."/>
            <person name="Makalowski W."/>
            <person name="Marzo M."/>
            <person name="Matsuda M."/>
            <person name="Matzkin L."/>
            <person name="McAllister B."/>
            <person name="McBride C.S."/>
            <person name="McKernan B."/>
            <person name="McKernan K."/>
            <person name="Mendez-Lago M."/>
            <person name="Minx P."/>
            <person name="Mollenhauer M.U."/>
            <person name="Montooth K."/>
            <person name="Mount S.M."/>
            <person name="Mu X."/>
            <person name="Myers E."/>
            <person name="Negre B."/>
            <person name="Newfeld S."/>
            <person name="Nielsen R."/>
            <person name="Noor M.A."/>
            <person name="O'Grady P."/>
            <person name="Pachter L."/>
            <person name="Papaceit M."/>
            <person name="Parisi M.J."/>
            <person name="Parisi M."/>
            <person name="Parts L."/>
            <person name="Pedersen J.S."/>
            <person name="Pesole G."/>
            <person name="Phillippy A.M."/>
            <person name="Ponting C.P."/>
            <person name="Pop M."/>
            <person name="Porcelli D."/>
            <person name="Powell J.R."/>
            <person name="Prohaska S."/>
            <person name="Pruitt K."/>
            <person name="Puig M."/>
            <person name="Quesneville H."/>
            <person name="Ram K.R."/>
            <person name="Rand D."/>
            <person name="Rasmussen M.D."/>
            <person name="Reed L.K."/>
            <person name="Reenan R."/>
            <person name="Reily A."/>
            <person name="Remington K.A."/>
            <person name="Rieger T.T."/>
            <person name="Ritchie M.G."/>
            <person name="Robin C."/>
            <person name="Rogers Y.H."/>
            <person name="Rohde C."/>
            <person name="Rozas J."/>
            <person name="Rubenfield M.J."/>
            <person name="Ruiz A."/>
            <person name="Russo S."/>
            <person name="Salzberg S.L."/>
            <person name="Sanchez-Gracia A."/>
            <person name="Saranga D.J."/>
            <person name="Sato H."/>
            <person name="Schaeffer S.W."/>
            <person name="Schatz M.C."/>
            <person name="Schlenke T."/>
            <person name="Schwartz R."/>
            <person name="Segarra C."/>
            <person name="Singh R.S."/>
            <person name="Sirot L."/>
            <person name="Sirota M."/>
            <person name="Sisneros N.B."/>
            <person name="Smith C.D."/>
            <person name="Smith T.F."/>
            <person name="Spieth J."/>
            <person name="Stage D.E."/>
            <person name="Stark A."/>
            <person name="Stephan W."/>
            <person name="Strausberg R.L."/>
            <person name="Strempel S."/>
            <person name="Sturgill D."/>
            <person name="Sutton G."/>
            <person name="Sutton G.G."/>
            <person name="Tao W."/>
            <person name="Teichmann S."/>
            <person name="Tobari Y.N."/>
            <person name="Tomimura Y."/>
            <person name="Tsolas J.M."/>
            <person name="Valente V.L."/>
            <person name="Venter E."/>
            <person name="Venter J.C."/>
            <person name="Vicario S."/>
            <person name="Vieira F.G."/>
            <person name="Vilella A.J."/>
            <person name="Villasante A."/>
            <person name="Walenz B."/>
            <person name="Wang J."/>
            <person name="Wasserman M."/>
            <person name="Watts T."/>
            <person name="Wilson D."/>
            <person name="Wilson R.K."/>
            <person name="Wing R.A."/>
            <person name="Wolfner M.F."/>
            <person name="Wong A."/>
            <person name="Wong G.K."/>
            <person name="Wu C.I."/>
            <person name="Wu G."/>
            <person name="Yamamoto D."/>
            <person name="Yang H.P."/>
            <person name="Yang S.P."/>
            <person name="Yorke J.A."/>
            <person name="Yoshida K."/>
            <person name="Zdobnov E."/>
            <person name="Zhang P."/>
            <person name="Zhang Y."/>
            <person name="Zimin A.V."/>
            <person name="Baldwin J."/>
            <person name="Abdouelleil A."/>
            <person name="Abdulkadir J."/>
            <person name="Abebe A."/>
            <person name="Abera B."/>
            <person name="Abreu J."/>
            <person name="Acer S.C."/>
            <person name="Aftuck L."/>
            <person name="Alexander A."/>
            <person name="An P."/>
            <person name="Anderson E."/>
            <person name="Anderson S."/>
            <person name="Arachi H."/>
            <person name="Azer M."/>
            <person name="Bachantsang P."/>
            <person name="Barry A."/>
            <person name="Bayul T."/>
            <person name="Berlin A."/>
            <person name="Bessette D."/>
            <person name="Bloom T."/>
            <person name="Blye J."/>
            <person name="Boguslavskiy L."/>
            <person name="Bonnet C."/>
            <person name="Boukhgalter B."/>
            <person name="Bourzgui I."/>
            <person name="Brown A."/>
            <person name="Cahill P."/>
            <person name="Channer S."/>
            <person name="Cheshatsang Y."/>
            <person name="Chuda L."/>
            <person name="Citroen M."/>
            <person name="Collymore A."/>
            <person name="Cooke P."/>
            <person name="Costello M."/>
            <person name="D'Aco K."/>
            <person name="Daza R."/>
            <person name="De Haan G."/>
            <person name="DeGray S."/>
            <person name="DeMaso C."/>
            <person name="Dhargay N."/>
            <person name="Dooley K."/>
            <person name="Dooley E."/>
            <person name="Doricent M."/>
            <person name="Dorje P."/>
            <person name="Dorjee K."/>
            <person name="Dupes A."/>
            <person name="Elong R."/>
            <person name="Falk J."/>
            <person name="Farina A."/>
            <person name="Faro S."/>
            <person name="Ferguson D."/>
            <person name="Fisher S."/>
            <person name="Foley C.D."/>
            <person name="Franke A."/>
            <person name="Friedrich D."/>
            <person name="Gadbois L."/>
            <person name="Gearin G."/>
            <person name="Gearin C.R."/>
            <person name="Giannoukos G."/>
            <person name="Goode T."/>
            <person name="Graham J."/>
            <person name="Grandbois E."/>
            <person name="Grewal S."/>
            <person name="Gyaltsen K."/>
            <person name="Hafez N."/>
            <person name="Hagos B."/>
            <person name="Hall J."/>
            <person name="Henson C."/>
            <person name="Hollinger A."/>
            <person name="Honan T."/>
            <person name="Huard M.D."/>
            <person name="Hughes L."/>
            <person name="Hurhula B."/>
            <person name="Husby M.E."/>
            <person name="Kamat A."/>
            <person name="Kanga B."/>
            <person name="Kashin S."/>
            <person name="Khazanovich D."/>
            <person name="Kisner P."/>
            <person name="Lance K."/>
            <person name="Lara M."/>
            <person name="Lee W."/>
            <person name="Lennon N."/>
            <person name="Letendre F."/>
            <person name="LeVine R."/>
            <person name="Lipovsky A."/>
            <person name="Liu X."/>
            <person name="Liu J."/>
            <person name="Liu S."/>
            <person name="Lokyitsang T."/>
            <person name="Lokyitsang Y."/>
            <person name="Lubonja R."/>
            <person name="Lui A."/>
            <person name="MacDonald P."/>
            <person name="Magnisalis V."/>
            <person name="Maru K."/>
            <person name="Matthews C."/>
            <person name="McCusker W."/>
            <person name="McDonough S."/>
            <person name="Mehta T."/>
            <person name="Meldrim J."/>
            <person name="Meneus L."/>
            <person name="Mihai O."/>
            <person name="Mihalev A."/>
            <person name="Mihova T."/>
            <person name="Mittelman R."/>
            <person name="Mlenga V."/>
            <person name="Montmayeur A."/>
            <person name="Mulrain L."/>
            <person name="Navidi A."/>
            <person name="Naylor J."/>
            <person name="Negash T."/>
            <person name="Nguyen T."/>
            <person name="Nguyen N."/>
            <person name="Nicol R."/>
            <person name="Norbu C."/>
            <person name="Norbu N."/>
            <person name="Novod N."/>
            <person name="O'Neill B."/>
            <person name="Osman S."/>
            <person name="Markiewicz E."/>
            <person name="Oyono O.L."/>
            <person name="Patti C."/>
            <person name="Phunkhang P."/>
            <person name="Pierre F."/>
            <person name="Priest M."/>
            <person name="Raghuraman S."/>
            <person name="Rege F."/>
            <person name="Reyes R."/>
            <person name="Rise C."/>
            <person name="Rogov P."/>
            <person name="Ross K."/>
            <person name="Ryan E."/>
            <person name="Settipalli S."/>
            <person name="Shea T."/>
            <person name="Sherpa N."/>
            <person name="Shi L."/>
            <person name="Shih D."/>
            <person name="Sparrow T."/>
            <person name="Spaulding J."/>
            <person name="Stalker J."/>
            <person name="Stange-Thomann N."/>
            <person name="Stavropoulos S."/>
            <person name="Stone C."/>
            <person name="Strader C."/>
            <person name="Tesfaye S."/>
            <person name="Thomson T."/>
            <person name="Thoulutsang Y."/>
            <person name="Thoulutsang D."/>
            <person name="Topham K."/>
            <person name="Topping I."/>
            <person name="Tsamla T."/>
            <person name="Vassiliev H."/>
            <person name="Vo A."/>
            <person name="Wangchuk T."/>
            <person name="Wangdi T."/>
            <person name="Weiand M."/>
            <person name="Wilkinson J."/>
            <person name="Wilson A."/>
            <person name="Yadav S."/>
            <person name="Young G."/>
            <person name="Yu Q."/>
            <person name="Zembek L."/>
            <person name="Zhong D."/>
            <person name="Zimmer A."/>
            <person name="Zwirko Z."/>
            <person name="Jaffe D.B."/>
            <person name="Alvarez P."/>
            <person name="Brockman W."/>
            <person name="Butler J."/>
            <person name="Chin C."/>
            <person name="Gnerre S."/>
            <person name="Grabherr M."/>
            <person name="Kleber M."/>
            <person name="Mauceli E."/>
            <person name="MacCallum I."/>
        </authorList>
    </citation>
    <scope>NUCLEOTIDE SEQUENCE [LARGE SCALE GENOMIC DNA]</scope>
    <source>
        <strain evidence="3">Rob3c / Tucson 14021-0248.25</strain>
    </source>
</reference>
<evidence type="ECO:0000313" key="2">
    <source>
        <dbReference type="EMBL" id="EDW43863.1"/>
    </source>
</evidence>
<dbReference type="HOGENOM" id="CLU_2724908_0_0_1"/>
<proteinExistence type="predicted"/>
<evidence type="ECO:0000256" key="1">
    <source>
        <dbReference type="SAM" id="MobiDB-lite"/>
    </source>
</evidence>
<protein>
    <submittedName>
        <fullName evidence="2">GM19487</fullName>
    </submittedName>
</protein>
<gene>
    <name evidence="2" type="primary">Dsec\GM19487</name>
    <name evidence="2" type="ORF">Dsec_GM19487</name>
</gene>